<organism evidence="1">
    <name type="scientific">marine sediment metagenome</name>
    <dbReference type="NCBI Taxonomy" id="412755"/>
    <lineage>
        <taxon>unclassified sequences</taxon>
        <taxon>metagenomes</taxon>
        <taxon>ecological metagenomes</taxon>
    </lineage>
</organism>
<reference evidence="1" key="1">
    <citation type="journal article" date="2015" name="Nature">
        <title>Complex archaea that bridge the gap between prokaryotes and eukaryotes.</title>
        <authorList>
            <person name="Spang A."/>
            <person name="Saw J.H."/>
            <person name="Jorgensen S.L."/>
            <person name="Zaremba-Niedzwiedzka K."/>
            <person name="Martijn J."/>
            <person name="Lind A.E."/>
            <person name="van Eijk R."/>
            <person name="Schleper C."/>
            <person name="Guy L."/>
            <person name="Ettema T.J."/>
        </authorList>
    </citation>
    <scope>NUCLEOTIDE SEQUENCE</scope>
</reference>
<dbReference type="Pfam" id="PF25209">
    <property type="entry name" value="Phage_capsid_4"/>
    <property type="match status" value="1"/>
</dbReference>
<protein>
    <submittedName>
        <fullName evidence="1">Uncharacterized protein</fullName>
    </submittedName>
</protein>
<accession>A0A0F9S426</accession>
<sequence>MRRLIETIRDMALEHNAQDNARCELIQEAYPYLDAFIDNRHQDIHSSTLREALVVGDFPLYFNRVLSRAVYNRYEFQRGTWRDYTLREDLPDYTTAERFRFDEPERLERRDEKEEAYATYFTETRVQIALDDYAKQMDFSRRIFINDDLGAFNNIAMKLGDSAAMFEDFFVSALYDNALSQAAMIALGANYAGTGRLTTANLAIAWNAFTQRQDGRGNPLAIRPVFLVIPPILELTAEAILESTHIAELATNSKNVLQGRVQIKIDPYIAFTVPNVPWYLFAEPFSVPGVSVTRWTGRPNGPELSALAPDKVPMTRTMGLGTPSLLNGSFLTGDIEIQVETTIGGRTDDLGTLVGITDPNGLYFSSGTTP</sequence>
<dbReference type="AlphaFoldDB" id="A0A0F9S426"/>
<comment type="caution">
    <text evidence="1">The sequence shown here is derived from an EMBL/GenBank/DDBJ whole genome shotgun (WGS) entry which is preliminary data.</text>
</comment>
<dbReference type="EMBL" id="LAZR01000585">
    <property type="protein sequence ID" value="KKN63600.1"/>
    <property type="molecule type" value="Genomic_DNA"/>
</dbReference>
<evidence type="ECO:0000313" key="1">
    <source>
        <dbReference type="EMBL" id="KKN63600.1"/>
    </source>
</evidence>
<name>A0A0F9S426_9ZZZZ</name>
<gene>
    <name evidence="1" type="ORF">LCGC14_0500490</name>
</gene>
<proteinExistence type="predicted"/>